<evidence type="ECO:0000313" key="2">
    <source>
        <dbReference type="EMBL" id="CAE0374164.1"/>
    </source>
</evidence>
<accession>A0A7S3K3X1</accession>
<reference evidence="2" key="1">
    <citation type="submission" date="2021-01" db="EMBL/GenBank/DDBJ databases">
        <authorList>
            <person name="Corre E."/>
            <person name="Pelletier E."/>
            <person name="Niang G."/>
            <person name="Scheremetjew M."/>
            <person name="Finn R."/>
            <person name="Kale V."/>
            <person name="Holt S."/>
            <person name="Cochrane G."/>
            <person name="Meng A."/>
            <person name="Brown T."/>
            <person name="Cohen L."/>
        </authorList>
    </citation>
    <scope>NUCLEOTIDE SEQUENCE</scope>
    <source>
        <strain evidence="2">CCMP1510</strain>
    </source>
</reference>
<organism evidence="2">
    <name type="scientific">Aureoumbra lagunensis</name>
    <dbReference type="NCBI Taxonomy" id="44058"/>
    <lineage>
        <taxon>Eukaryota</taxon>
        <taxon>Sar</taxon>
        <taxon>Stramenopiles</taxon>
        <taxon>Ochrophyta</taxon>
        <taxon>Pelagophyceae</taxon>
        <taxon>Pelagomonadales</taxon>
        <taxon>Aureoumbra</taxon>
    </lineage>
</organism>
<evidence type="ECO:0000256" key="1">
    <source>
        <dbReference type="SAM" id="Coils"/>
    </source>
</evidence>
<sequence length="293" mass="33507">MVATTPPKLPSNLEDVHWLESIDGILRDGLITIVPYCSQNKITDDKGIVNTQSIADRDDSFQEDEALSVANKRIEELESENQLFCERLAASEAAAAAMMFLRVCDNERTKELQRINMTDENRACLAQSQKAKIKAENKAIATERRNQELLSYISKITASTCQAADFSNVLQSTNNRLTCKTEQKNLHLMENFANEKKVLLTTLQEAKSQLNTLKRCKFKYANQLRDLRQNYEIQLMHSSALEAKVKKMEIQLNRYRSEIRRTEHRVVGSSSVNVNVNATTDNNSFEMKIKRRK</sequence>
<dbReference type="EMBL" id="HBIJ01022831">
    <property type="protein sequence ID" value="CAE0374164.1"/>
    <property type="molecule type" value="Transcribed_RNA"/>
</dbReference>
<gene>
    <name evidence="2" type="ORF">ALAG00032_LOCUS14967</name>
</gene>
<name>A0A7S3K3X1_9STRA</name>
<protein>
    <submittedName>
        <fullName evidence="2">Uncharacterized protein</fullName>
    </submittedName>
</protein>
<feature type="coiled-coil region" evidence="1">
    <location>
        <begin position="238"/>
        <end position="265"/>
    </location>
</feature>
<proteinExistence type="predicted"/>
<feature type="coiled-coil region" evidence="1">
    <location>
        <begin position="67"/>
        <end position="94"/>
    </location>
</feature>
<keyword evidence="1" id="KW-0175">Coiled coil</keyword>
<dbReference type="AlphaFoldDB" id="A0A7S3K3X1"/>